<evidence type="ECO:0000256" key="1">
    <source>
        <dbReference type="SAM" id="Coils"/>
    </source>
</evidence>
<dbReference type="Proteomes" id="UP001165065">
    <property type="component" value="Unassembled WGS sequence"/>
</dbReference>
<feature type="compositionally biased region" description="Low complexity" evidence="2">
    <location>
        <begin position="309"/>
        <end position="337"/>
    </location>
</feature>
<evidence type="ECO:0000256" key="2">
    <source>
        <dbReference type="SAM" id="MobiDB-lite"/>
    </source>
</evidence>
<evidence type="ECO:0000313" key="4">
    <source>
        <dbReference type="Proteomes" id="UP001165065"/>
    </source>
</evidence>
<feature type="region of interest" description="Disordered" evidence="2">
    <location>
        <begin position="1"/>
        <end position="41"/>
    </location>
</feature>
<dbReference type="OrthoDB" id="10643632at2759"/>
<reference evidence="4" key="1">
    <citation type="journal article" date="2023" name="Commun. Biol.">
        <title>Genome analysis of Parmales, the sister group of diatoms, reveals the evolutionary specialization of diatoms from phago-mixotrophs to photoautotrophs.</title>
        <authorList>
            <person name="Ban H."/>
            <person name="Sato S."/>
            <person name="Yoshikawa S."/>
            <person name="Yamada K."/>
            <person name="Nakamura Y."/>
            <person name="Ichinomiya M."/>
            <person name="Sato N."/>
            <person name="Blanc-Mathieu R."/>
            <person name="Endo H."/>
            <person name="Kuwata A."/>
            <person name="Ogata H."/>
        </authorList>
    </citation>
    <scope>NUCLEOTIDE SEQUENCE [LARGE SCALE GENOMIC DNA]</scope>
</reference>
<evidence type="ECO:0000313" key="3">
    <source>
        <dbReference type="EMBL" id="GMI27246.1"/>
    </source>
</evidence>
<feature type="region of interest" description="Disordered" evidence="2">
    <location>
        <begin position="309"/>
        <end position="340"/>
    </location>
</feature>
<feature type="coiled-coil region" evidence="1">
    <location>
        <begin position="227"/>
        <end position="300"/>
    </location>
</feature>
<dbReference type="EMBL" id="BRYA01000641">
    <property type="protein sequence ID" value="GMI27246.1"/>
    <property type="molecule type" value="Genomic_DNA"/>
</dbReference>
<proteinExistence type="predicted"/>
<accession>A0A9W7G174</accession>
<feature type="coiled-coil region" evidence="1">
    <location>
        <begin position="96"/>
        <end position="123"/>
    </location>
</feature>
<protein>
    <submittedName>
        <fullName evidence="3">Uncharacterized protein</fullName>
    </submittedName>
</protein>
<sequence>MMPYAAPPMANNIRSSSPTSSSPSPPTTPTQALPTTTSEPLSNLSSFFLPSNTVISPDAHRKDLPNIASQLSRADQGFLAALRQENDTLIKKNTTLKAFARKAQDLSTETERLRSEVRSLRLEKQNFASTLLSPTSLAVSETKNVEGGWFDADFERSMVRQTIMANENVVNANKNFVSQDEGDESVTLTSSTSQVEVEAYGGGTKEDHGDKRLSYVCPHCGRGGGNDEEKREEMEEIKRRGEEVEMRHGEEMAKVMDELNSSTSKNTQLTDRLNTVTAELAKLQSSLKESRRVNEELEMDFRILLKKSNPNPVSAVSNSRSNNVLNNDPNQTSSSSSQAEEIQALKDKIQALEEWAAASAEGKRIALEKVSSLQAHIIHLQGSEGRVGGQNMLEGEDTLDVVNKDTGMMERIVVRVTDIRFVITAGGTHDVPVIIPNQQPKTDGEGREGGGTGVTVLGWSFEVYGGNDVGFTIVGGSSSVGGGGWEGGEIRSRGIVKGGSEGTVDLGGGVRDVTLKFDNKESWVRPRTVRIKWIEGKIVDVGF</sequence>
<gene>
    <name evidence="3" type="ORF">TrCOL_g6741</name>
</gene>
<keyword evidence="1" id="KW-0175">Coiled coil</keyword>
<feature type="compositionally biased region" description="Low complexity" evidence="2">
    <location>
        <begin position="29"/>
        <end position="41"/>
    </location>
</feature>
<comment type="caution">
    <text evidence="3">The sequence shown here is derived from an EMBL/GenBank/DDBJ whole genome shotgun (WGS) entry which is preliminary data.</text>
</comment>
<organism evidence="3 4">
    <name type="scientific">Triparma columacea</name>
    <dbReference type="NCBI Taxonomy" id="722753"/>
    <lineage>
        <taxon>Eukaryota</taxon>
        <taxon>Sar</taxon>
        <taxon>Stramenopiles</taxon>
        <taxon>Ochrophyta</taxon>
        <taxon>Bolidophyceae</taxon>
        <taxon>Parmales</taxon>
        <taxon>Triparmaceae</taxon>
        <taxon>Triparma</taxon>
    </lineage>
</organism>
<keyword evidence="4" id="KW-1185">Reference proteome</keyword>
<name>A0A9W7G174_9STRA</name>
<dbReference type="AlphaFoldDB" id="A0A9W7G174"/>